<accession>A0A239JE41</accession>
<dbReference type="AlphaFoldDB" id="A0A239JE41"/>
<dbReference type="RefSeq" id="WP_089209350.1">
    <property type="nucleotide sequence ID" value="NZ_FZOD01000022.1"/>
</dbReference>
<gene>
    <name evidence="2" type="ORF">SAMN05216276_102289</name>
</gene>
<sequence length="379" mass="41499">MNEFKLIDDVMPDVPPSDPGRMAEARARVLNDGRSRWRFGWTAAAVAAATVAVIVPAVVVPRLGAPVVSSVPDPRHTLEPDPRQALEAAADMARRSEPGSGDVWRATMEITTQVQGSRYSVNERVLQTLWRSRHPVTMLRERRLLGVQPVTPADRAAWKRAGSPKLCESTIKCVNGTLFLKPGQTEYEIYSREKAPLLRRGLVGFDLRPSGDIKLSGDPAALKSELLKSWPTYRDDPQRGKTLPGMSMDEWLWSVGTSLPEALPLSPATRAALYLMLADLPGARVFSQGDEVIVARPFQTGYAEDRVVIDRATGTLVAIRKVLVRSVPRDKGSGADRPDLPLGTVTHEVAFVKVGWTEIGRGLPMECAPSINKTGQCVR</sequence>
<keyword evidence="3" id="KW-1185">Reference proteome</keyword>
<dbReference type="EMBL" id="FZOD01000022">
    <property type="protein sequence ID" value="SNT04079.1"/>
    <property type="molecule type" value="Genomic_DNA"/>
</dbReference>
<dbReference type="OrthoDB" id="3472748at2"/>
<proteinExistence type="predicted"/>
<keyword evidence="1" id="KW-1133">Transmembrane helix</keyword>
<feature type="transmembrane region" description="Helical" evidence="1">
    <location>
        <begin position="39"/>
        <end position="60"/>
    </location>
</feature>
<organism evidence="2 3">
    <name type="scientific">Streptosporangium subroseum</name>
    <dbReference type="NCBI Taxonomy" id="106412"/>
    <lineage>
        <taxon>Bacteria</taxon>
        <taxon>Bacillati</taxon>
        <taxon>Actinomycetota</taxon>
        <taxon>Actinomycetes</taxon>
        <taxon>Streptosporangiales</taxon>
        <taxon>Streptosporangiaceae</taxon>
        <taxon>Streptosporangium</taxon>
    </lineage>
</organism>
<name>A0A239JE41_9ACTN</name>
<protein>
    <submittedName>
        <fullName evidence="2">Uncharacterized protein</fullName>
    </submittedName>
</protein>
<dbReference type="Proteomes" id="UP000198282">
    <property type="component" value="Unassembled WGS sequence"/>
</dbReference>
<evidence type="ECO:0000256" key="1">
    <source>
        <dbReference type="SAM" id="Phobius"/>
    </source>
</evidence>
<keyword evidence="1" id="KW-0812">Transmembrane</keyword>
<evidence type="ECO:0000313" key="2">
    <source>
        <dbReference type="EMBL" id="SNT04079.1"/>
    </source>
</evidence>
<evidence type="ECO:0000313" key="3">
    <source>
        <dbReference type="Proteomes" id="UP000198282"/>
    </source>
</evidence>
<keyword evidence="1" id="KW-0472">Membrane</keyword>
<reference evidence="2 3" key="1">
    <citation type="submission" date="2017-06" db="EMBL/GenBank/DDBJ databases">
        <authorList>
            <person name="Kim H.J."/>
            <person name="Triplett B.A."/>
        </authorList>
    </citation>
    <scope>NUCLEOTIDE SEQUENCE [LARGE SCALE GENOMIC DNA]</scope>
    <source>
        <strain evidence="2 3">CGMCC 4.2132</strain>
    </source>
</reference>